<dbReference type="OrthoDB" id="964173at2759"/>
<gene>
    <name evidence="2" type="ORF">J1N35_020525</name>
</gene>
<evidence type="ECO:0000313" key="3">
    <source>
        <dbReference type="Proteomes" id="UP000828251"/>
    </source>
</evidence>
<dbReference type="EMBL" id="JAIQCV010000007">
    <property type="protein sequence ID" value="KAH1080764.1"/>
    <property type="molecule type" value="Genomic_DNA"/>
</dbReference>
<feature type="region of interest" description="Disordered" evidence="1">
    <location>
        <begin position="199"/>
        <end position="229"/>
    </location>
</feature>
<sequence>MEDTSLTKSMRGYNVILICGNDDAVPKSMEEISDQAIFKNSWEKSRLLAKQDITLLSWLPLMKGVEEAIMFPINILKEAPIGKVVCMGRKMKEMVMGSFSSFISNFYKSKTLKFAQEAQVSDTKSTKQEKSRGWCRVCLVLFLVLTTGPKGVRCEDFGNPLVPGSTAMNSFLANKYLRGGARHLAAAIDYKVLSHGYPRSNTSGREKVNPYERPHNPEDHYRQGKTGKH</sequence>
<feature type="compositionally biased region" description="Basic and acidic residues" evidence="1">
    <location>
        <begin position="204"/>
        <end position="222"/>
    </location>
</feature>
<evidence type="ECO:0000313" key="2">
    <source>
        <dbReference type="EMBL" id="KAH1080764.1"/>
    </source>
</evidence>
<accession>A0A9D3VF05</accession>
<protein>
    <submittedName>
        <fullName evidence="2">Uncharacterized protein</fullName>
    </submittedName>
</protein>
<evidence type="ECO:0000256" key="1">
    <source>
        <dbReference type="SAM" id="MobiDB-lite"/>
    </source>
</evidence>
<reference evidence="2 3" key="1">
    <citation type="journal article" date="2021" name="Plant Biotechnol. J.">
        <title>Multi-omics assisted identification of the key and species-specific regulatory components of drought-tolerant mechanisms in Gossypium stocksii.</title>
        <authorList>
            <person name="Yu D."/>
            <person name="Ke L."/>
            <person name="Zhang D."/>
            <person name="Wu Y."/>
            <person name="Sun Y."/>
            <person name="Mei J."/>
            <person name="Sun J."/>
            <person name="Sun Y."/>
        </authorList>
    </citation>
    <scope>NUCLEOTIDE SEQUENCE [LARGE SCALE GENOMIC DNA]</scope>
    <source>
        <strain evidence="3">cv. E1</strain>
        <tissue evidence="2">Leaf</tissue>
    </source>
</reference>
<keyword evidence="3" id="KW-1185">Reference proteome</keyword>
<dbReference type="AlphaFoldDB" id="A0A9D3VF05"/>
<name>A0A9D3VF05_9ROSI</name>
<proteinExistence type="predicted"/>
<organism evidence="2 3">
    <name type="scientific">Gossypium stocksii</name>
    <dbReference type="NCBI Taxonomy" id="47602"/>
    <lineage>
        <taxon>Eukaryota</taxon>
        <taxon>Viridiplantae</taxon>
        <taxon>Streptophyta</taxon>
        <taxon>Embryophyta</taxon>
        <taxon>Tracheophyta</taxon>
        <taxon>Spermatophyta</taxon>
        <taxon>Magnoliopsida</taxon>
        <taxon>eudicotyledons</taxon>
        <taxon>Gunneridae</taxon>
        <taxon>Pentapetalae</taxon>
        <taxon>rosids</taxon>
        <taxon>malvids</taxon>
        <taxon>Malvales</taxon>
        <taxon>Malvaceae</taxon>
        <taxon>Malvoideae</taxon>
        <taxon>Gossypium</taxon>
    </lineage>
</organism>
<dbReference type="Proteomes" id="UP000828251">
    <property type="component" value="Unassembled WGS sequence"/>
</dbReference>
<comment type="caution">
    <text evidence="2">The sequence shown here is derived from an EMBL/GenBank/DDBJ whole genome shotgun (WGS) entry which is preliminary data.</text>
</comment>